<feature type="compositionally biased region" description="Polar residues" evidence="1">
    <location>
        <begin position="113"/>
        <end position="131"/>
    </location>
</feature>
<organism evidence="2 3">
    <name type="scientific">Micromonospora olivasterospora</name>
    <dbReference type="NCBI Taxonomy" id="1880"/>
    <lineage>
        <taxon>Bacteria</taxon>
        <taxon>Bacillati</taxon>
        <taxon>Actinomycetota</taxon>
        <taxon>Actinomycetes</taxon>
        <taxon>Micromonosporales</taxon>
        <taxon>Micromonosporaceae</taxon>
        <taxon>Micromonospora</taxon>
    </lineage>
</organism>
<proteinExistence type="predicted"/>
<gene>
    <name evidence="2" type="ORF">JD77_00291</name>
</gene>
<dbReference type="AlphaFoldDB" id="A0A562I3V4"/>
<reference evidence="2 3" key="1">
    <citation type="submission" date="2019-07" db="EMBL/GenBank/DDBJ databases">
        <title>R&amp;d 2014.</title>
        <authorList>
            <person name="Klenk H.-P."/>
        </authorList>
    </citation>
    <scope>NUCLEOTIDE SEQUENCE [LARGE SCALE GENOMIC DNA]</scope>
    <source>
        <strain evidence="2 3">DSM 43868</strain>
    </source>
</reference>
<keyword evidence="3" id="KW-1185">Reference proteome</keyword>
<feature type="region of interest" description="Disordered" evidence="1">
    <location>
        <begin position="227"/>
        <end position="256"/>
    </location>
</feature>
<dbReference type="EMBL" id="VLKE01000001">
    <property type="protein sequence ID" value="TWH65355.1"/>
    <property type="molecule type" value="Genomic_DNA"/>
</dbReference>
<evidence type="ECO:0000256" key="1">
    <source>
        <dbReference type="SAM" id="MobiDB-lite"/>
    </source>
</evidence>
<accession>A0A562I3V4</accession>
<evidence type="ECO:0000313" key="2">
    <source>
        <dbReference type="EMBL" id="TWH65355.1"/>
    </source>
</evidence>
<feature type="region of interest" description="Disordered" evidence="1">
    <location>
        <begin position="113"/>
        <end position="134"/>
    </location>
</feature>
<sequence>MGAHAIKDSSIQSVSATGVSRPWAPVAATKAIDFIRFSNAQRIFQAGQEDEDSGEQNLCEVRPSAQCYSVKRHQPIHGGMRSGVVVAQPGIFTCHAAGGAAARWRATPLSVSNSAKLPSSSEANSPKTSQWFAARTGGGTTPAILAVRVVGAIAALTPTPTPLHELLNFAGFRQLPRPPLMVAREVPAQLSRGLVSLVRSRFMTTHPATSINITISPGIGGRRYGCRRQSRNDTRSTPADVLSGLGRGPFPPDRSS</sequence>
<comment type="caution">
    <text evidence="2">The sequence shown here is derived from an EMBL/GenBank/DDBJ whole genome shotgun (WGS) entry which is preliminary data.</text>
</comment>
<protein>
    <submittedName>
        <fullName evidence="2">Uncharacterized protein</fullName>
    </submittedName>
</protein>
<dbReference type="Proteomes" id="UP000319825">
    <property type="component" value="Unassembled WGS sequence"/>
</dbReference>
<name>A0A562I3V4_MICOL</name>
<evidence type="ECO:0000313" key="3">
    <source>
        <dbReference type="Proteomes" id="UP000319825"/>
    </source>
</evidence>